<feature type="compositionally biased region" description="Basic and acidic residues" evidence="1">
    <location>
        <begin position="280"/>
        <end position="292"/>
    </location>
</feature>
<accession>A0A7N0TNW1</accession>
<feature type="region of interest" description="Disordered" evidence="1">
    <location>
        <begin position="426"/>
        <end position="459"/>
    </location>
</feature>
<dbReference type="Gramene" id="Kaladp0040s0255.1.v1.1">
    <property type="protein sequence ID" value="Kaladp0040s0255.1.v1.1"/>
    <property type="gene ID" value="Kaladp0040s0255.v1.1"/>
</dbReference>
<feature type="region of interest" description="Disordered" evidence="1">
    <location>
        <begin position="16"/>
        <end position="80"/>
    </location>
</feature>
<dbReference type="OMA" id="ARCEETS"/>
<dbReference type="AlphaFoldDB" id="A0A7N0TNW1"/>
<feature type="compositionally biased region" description="Basic and acidic residues" evidence="1">
    <location>
        <begin position="426"/>
        <end position="455"/>
    </location>
</feature>
<dbReference type="PANTHER" id="PTHR36325">
    <property type="entry name" value="MYOSIN-2 HEAVY CHAIN-LIKE PROTEIN"/>
    <property type="match status" value="1"/>
</dbReference>
<dbReference type="PANTHER" id="PTHR36325:SF1">
    <property type="entry name" value="MYOSIN-2 HEAVY CHAIN-LIKE PROTEIN"/>
    <property type="match status" value="1"/>
</dbReference>
<feature type="compositionally biased region" description="Polar residues" evidence="1">
    <location>
        <begin position="52"/>
        <end position="64"/>
    </location>
</feature>
<evidence type="ECO:0000313" key="2">
    <source>
        <dbReference type="EnsemblPlants" id="Kaladp0040s0255.1.v1.1"/>
    </source>
</evidence>
<name>A0A7N0TNW1_KALFE</name>
<proteinExistence type="predicted"/>
<dbReference type="EnsemblPlants" id="Kaladp0040s0255.1.v1.1">
    <property type="protein sequence ID" value="Kaladp0040s0255.1.v1.1"/>
    <property type="gene ID" value="Kaladp0040s0255.v1.1"/>
</dbReference>
<evidence type="ECO:0000313" key="3">
    <source>
        <dbReference type="Proteomes" id="UP000594263"/>
    </source>
</evidence>
<dbReference type="Proteomes" id="UP000594263">
    <property type="component" value="Unplaced"/>
</dbReference>
<keyword evidence="3" id="KW-1185">Reference proteome</keyword>
<feature type="compositionally biased region" description="Low complexity" evidence="1">
    <location>
        <begin position="28"/>
        <end position="40"/>
    </location>
</feature>
<sequence length="723" mass="81173">MALNLGCLDLGCISASPKHKAADDDHSGSSGRDGAHSASRSSRKIKSRETSPTSANALHKNSAQIKKHSRRNGSPLGWFPRSKVEPYLKRKIKLLQEIAGMNATLDQTLGDSNPHYTRVKREQMAAREAAVKAMEARKAALVEASWCRILKAARIQDKTAEETLLRAEENATKAFEEATSLGVIMYDMPDCPLKSCEVKLSSINGGGSTTHAVTASFETAFEVDKEVAAAVKTAFRRLATCPSLTENELKDILRKISENPDSCEIGPELSDACSGYEPHTTTEIEPDCRQDQKSQQSDDTQLSVKEVAEQKKIRKKEVAEQKKIRKKEALKEVSMEKLIDVMLERLKCLQEDELASLATIVATCGLSAALAKEENSKQHEALNFARRMSSFGAEIVDGHMNKKQPESELPSLDKFLVKHMTKLEKEVQEAKAKNRDRSMERTEEQPPRTKSHNNECSDAVPDLGSILIKHSSRLEKEIEASKRNHGNSYESIRAKSSGIHYRAGHHKEQDAAAVPSLDKCLVKHMSKLEREVQEAKFNRDNEANAKRSEKENMDSNKYSGVESEDSLDEILMKPVHRLEKEKMQALASDDARVSLPKKQAAHNAADCESLDKILVRHVSRLEKEKMCSRLESDDRVSAKRIENHKQAEMTNVPHRGTSLKLQVDVQFLKCEDFSNSRKIRNLQSEYTEKHQQNNSTFSLFILRPSKKETQAERERPKKLLNFV</sequence>
<reference evidence="2" key="1">
    <citation type="submission" date="2021-01" db="UniProtKB">
        <authorList>
            <consortium name="EnsemblPlants"/>
        </authorList>
    </citation>
    <scope>IDENTIFICATION</scope>
</reference>
<evidence type="ECO:0000256" key="1">
    <source>
        <dbReference type="SAM" id="MobiDB-lite"/>
    </source>
</evidence>
<protein>
    <submittedName>
        <fullName evidence="2">Uncharacterized protein</fullName>
    </submittedName>
</protein>
<organism evidence="2 3">
    <name type="scientific">Kalanchoe fedtschenkoi</name>
    <name type="common">Lavender scallops</name>
    <name type="synonym">South American air plant</name>
    <dbReference type="NCBI Taxonomy" id="63787"/>
    <lineage>
        <taxon>Eukaryota</taxon>
        <taxon>Viridiplantae</taxon>
        <taxon>Streptophyta</taxon>
        <taxon>Embryophyta</taxon>
        <taxon>Tracheophyta</taxon>
        <taxon>Spermatophyta</taxon>
        <taxon>Magnoliopsida</taxon>
        <taxon>eudicotyledons</taxon>
        <taxon>Gunneridae</taxon>
        <taxon>Pentapetalae</taxon>
        <taxon>Saxifragales</taxon>
        <taxon>Crassulaceae</taxon>
        <taxon>Kalanchoe</taxon>
    </lineage>
</organism>
<feature type="region of interest" description="Disordered" evidence="1">
    <location>
        <begin position="535"/>
        <end position="562"/>
    </location>
</feature>
<feature type="region of interest" description="Disordered" evidence="1">
    <location>
        <begin position="267"/>
        <end position="305"/>
    </location>
</feature>
<feature type="compositionally biased region" description="Low complexity" evidence="1">
    <location>
        <begin position="293"/>
        <end position="303"/>
    </location>
</feature>
<feature type="compositionally biased region" description="Basic and acidic residues" evidence="1">
    <location>
        <begin position="535"/>
        <end position="554"/>
    </location>
</feature>